<organism evidence="1">
    <name type="scientific">marine sediment metagenome</name>
    <dbReference type="NCBI Taxonomy" id="412755"/>
    <lineage>
        <taxon>unclassified sequences</taxon>
        <taxon>metagenomes</taxon>
        <taxon>ecological metagenomes</taxon>
    </lineage>
</organism>
<dbReference type="SUPFAM" id="SSF53335">
    <property type="entry name" value="S-adenosyl-L-methionine-dependent methyltransferases"/>
    <property type="match status" value="1"/>
</dbReference>
<dbReference type="InterPro" id="IPR029063">
    <property type="entry name" value="SAM-dependent_MTases_sf"/>
</dbReference>
<dbReference type="EMBL" id="BARV01021890">
    <property type="protein sequence ID" value="GAI28794.1"/>
    <property type="molecule type" value="Genomic_DNA"/>
</dbReference>
<proteinExistence type="predicted"/>
<evidence type="ECO:0008006" key="2">
    <source>
        <dbReference type="Google" id="ProtNLM"/>
    </source>
</evidence>
<dbReference type="AlphaFoldDB" id="X1PD15"/>
<evidence type="ECO:0000313" key="1">
    <source>
        <dbReference type="EMBL" id="GAI28794.1"/>
    </source>
</evidence>
<sequence length="88" mass="9823">MDIQGNKMYVNTDDRGFAPILLVDGVWEKYKTEVFKQMVKEGMVVVDIGANIGYYTLIGAELVGESGIVYAFEPEPSNVDAKSFLLKR</sequence>
<protein>
    <recommendedName>
        <fullName evidence="2">SAM-dependent methyltransferase TRM5/TYW2-type domain-containing protein</fullName>
    </recommendedName>
</protein>
<reference evidence="1" key="1">
    <citation type="journal article" date="2014" name="Front. Microbiol.">
        <title>High frequency of phylogenetically diverse reductive dehalogenase-homologous genes in deep subseafloor sedimentary metagenomes.</title>
        <authorList>
            <person name="Kawai M."/>
            <person name="Futagami T."/>
            <person name="Toyoda A."/>
            <person name="Takaki Y."/>
            <person name="Nishi S."/>
            <person name="Hori S."/>
            <person name="Arai W."/>
            <person name="Tsubouchi T."/>
            <person name="Morono Y."/>
            <person name="Uchiyama I."/>
            <person name="Ito T."/>
            <person name="Fujiyama A."/>
            <person name="Inagaki F."/>
            <person name="Takami H."/>
        </authorList>
    </citation>
    <scope>NUCLEOTIDE SEQUENCE</scope>
    <source>
        <strain evidence="1">Expedition CK06-06</strain>
    </source>
</reference>
<dbReference type="Gene3D" id="3.40.50.150">
    <property type="entry name" value="Vaccinia Virus protein VP39"/>
    <property type="match status" value="1"/>
</dbReference>
<accession>X1PD15</accession>
<name>X1PD15_9ZZZZ</name>
<comment type="caution">
    <text evidence="1">The sequence shown here is derived from an EMBL/GenBank/DDBJ whole genome shotgun (WGS) entry which is preliminary data.</text>
</comment>
<gene>
    <name evidence="1" type="ORF">S06H3_36179</name>
</gene>